<organism evidence="4 5">
    <name type="scientific">Ornithinibacillus halophilus</name>
    <dbReference type="NCBI Taxonomy" id="930117"/>
    <lineage>
        <taxon>Bacteria</taxon>
        <taxon>Bacillati</taxon>
        <taxon>Bacillota</taxon>
        <taxon>Bacilli</taxon>
        <taxon>Bacillales</taxon>
        <taxon>Bacillaceae</taxon>
        <taxon>Ornithinibacillus</taxon>
    </lineage>
</organism>
<feature type="domain" description="SHSP" evidence="3">
    <location>
        <begin position="37"/>
        <end position="150"/>
    </location>
</feature>
<dbReference type="AlphaFoldDB" id="A0A1M5FNW0"/>
<dbReference type="OrthoDB" id="1806521at2"/>
<dbReference type="STRING" id="930117.SAMN05216225_100961"/>
<sequence length="150" mass="18170">MDSNKNNFPNNFNVDLSPFRDFIRHMDRFFDESFRQMNSHFDLKPFWINKYETETNIIIEAELPGYKKEQIQLEILGYQLRISVEDRTVIEGNHDDNNYYGKQQSYKRRERVVSLPFKIPKEQTKAKFRDEKLTISIPKNNNNRKFIDIQ</sequence>
<dbReference type="Proteomes" id="UP000183988">
    <property type="component" value="Unassembled WGS sequence"/>
</dbReference>
<dbReference type="EMBL" id="FQVW01000009">
    <property type="protein sequence ID" value="SHF93198.1"/>
    <property type="molecule type" value="Genomic_DNA"/>
</dbReference>
<dbReference type="PANTHER" id="PTHR11527">
    <property type="entry name" value="HEAT-SHOCK PROTEIN 20 FAMILY MEMBER"/>
    <property type="match status" value="1"/>
</dbReference>
<dbReference type="CDD" id="cd06464">
    <property type="entry name" value="ACD_sHsps-like"/>
    <property type="match status" value="1"/>
</dbReference>
<protein>
    <submittedName>
        <fullName evidence="4">HSP20 family protein</fullName>
    </submittedName>
</protein>
<dbReference type="Pfam" id="PF00011">
    <property type="entry name" value="HSP20"/>
    <property type="match status" value="1"/>
</dbReference>
<proteinExistence type="inferred from homology"/>
<gene>
    <name evidence="4" type="ORF">SAMN05216225_100961</name>
</gene>
<reference evidence="4 5" key="1">
    <citation type="submission" date="2016-11" db="EMBL/GenBank/DDBJ databases">
        <authorList>
            <person name="Jaros S."/>
            <person name="Januszkiewicz K."/>
            <person name="Wedrychowicz H."/>
        </authorList>
    </citation>
    <scope>NUCLEOTIDE SEQUENCE [LARGE SCALE GENOMIC DNA]</scope>
    <source>
        <strain evidence="4 5">IBRC-M 10683</strain>
    </source>
</reference>
<dbReference type="InterPro" id="IPR031107">
    <property type="entry name" value="Small_HSP"/>
</dbReference>
<evidence type="ECO:0000256" key="2">
    <source>
        <dbReference type="RuleBase" id="RU003616"/>
    </source>
</evidence>
<name>A0A1M5FNW0_9BACI</name>
<dbReference type="Gene3D" id="2.60.40.790">
    <property type="match status" value="1"/>
</dbReference>
<dbReference type="InterPro" id="IPR002068">
    <property type="entry name" value="A-crystallin/Hsp20_dom"/>
</dbReference>
<evidence type="ECO:0000259" key="3">
    <source>
        <dbReference type="PROSITE" id="PS01031"/>
    </source>
</evidence>
<dbReference type="InterPro" id="IPR008978">
    <property type="entry name" value="HSP20-like_chaperone"/>
</dbReference>
<evidence type="ECO:0000313" key="5">
    <source>
        <dbReference type="Proteomes" id="UP000183988"/>
    </source>
</evidence>
<accession>A0A1M5FNW0</accession>
<evidence type="ECO:0000256" key="1">
    <source>
        <dbReference type="PROSITE-ProRule" id="PRU00285"/>
    </source>
</evidence>
<keyword evidence="5" id="KW-1185">Reference proteome</keyword>
<dbReference type="SUPFAM" id="SSF49764">
    <property type="entry name" value="HSP20-like chaperones"/>
    <property type="match status" value="1"/>
</dbReference>
<evidence type="ECO:0000313" key="4">
    <source>
        <dbReference type="EMBL" id="SHF93198.1"/>
    </source>
</evidence>
<dbReference type="RefSeq" id="WP_072889139.1">
    <property type="nucleotide sequence ID" value="NZ_FQVW01000009.1"/>
</dbReference>
<comment type="similarity">
    <text evidence="1 2">Belongs to the small heat shock protein (HSP20) family.</text>
</comment>
<dbReference type="PROSITE" id="PS01031">
    <property type="entry name" value="SHSP"/>
    <property type="match status" value="1"/>
</dbReference>